<dbReference type="CDD" id="cd02982">
    <property type="entry name" value="PDI_b'_family"/>
    <property type="match status" value="1"/>
</dbReference>
<dbReference type="STRING" id="80966.ENSAPOP00000000241"/>
<dbReference type="InterPro" id="IPR013766">
    <property type="entry name" value="Thioredoxin_domain"/>
</dbReference>
<dbReference type="InterPro" id="IPR036249">
    <property type="entry name" value="Thioredoxin-like_sf"/>
</dbReference>
<dbReference type="PANTHER" id="PTHR18929:SF58">
    <property type="entry name" value="PROTEIN DISULFIDE-ISOMERASE-LIKE PROTEIN OF THE TESTIS"/>
    <property type="match status" value="1"/>
</dbReference>
<protein>
    <submittedName>
        <fullName evidence="4">Zgc:136472</fullName>
    </submittedName>
</protein>
<dbReference type="GO" id="GO:0034976">
    <property type="term" value="P:response to endoplasmic reticulum stress"/>
    <property type="evidence" value="ECO:0007669"/>
    <property type="project" value="TreeGrafter"/>
</dbReference>
<feature type="signal peptide" evidence="2">
    <location>
        <begin position="1"/>
        <end position="23"/>
    </location>
</feature>
<evidence type="ECO:0000313" key="4">
    <source>
        <dbReference type="Ensembl" id="ENSAPOP00000000241.1"/>
    </source>
</evidence>
<evidence type="ECO:0000259" key="3">
    <source>
        <dbReference type="PROSITE" id="PS51352"/>
    </source>
</evidence>
<dbReference type="InParanoid" id="A0A3Q1E9A1"/>
<dbReference type="CDD" id="cd02981">
    <property type="entry name" value="PDI_b_family"/>
    <property type="match status" value="1"/>
</dbReference>
<evidence type="ECO:0000256" key="2">
    <source>
        <dbReference type="SAM" id="SignalP"/>
    </source>
</evidence>
<dbReference type="Ensembl" id="ENSAPOT00000017270.1">
    <property type="protein sequence ID" value="ENSAPOP00000000241.1"/>
    <property type="gene ID" value="ENSAPOG00000001373.1"/>
</dbReference>
<dbReference type="AlphaFoldDB" id="A0A3Q1E9A1"/>
<dbReference type="GO" id="GO:0006457">
    <property type="term" value="P:protein folding"/>
    <property type="evidence" value="ECO:0007669"/>
    <property type="project" value="TreeGrafter"/>
</dbReference>
<evidence type="ECO:0000256" key="1">
    <source>
        <dbReference type="ARBA" id="ARBA00006347"/>
    </source>
</evidence>
<keyword evidence="5" id="KW-1185">Reference proteome</keyword>
<feature type="domain" description="Thioredoxin" evidence="3">
    <location>
        <begin position="351"/>
        <end position="480"/>
    </location>
</feature>
<reference evidence="4" key="2">
    <citation type="submission" date="2025-09" db="UniProtKB">
        <authorList>
            <consortium name="Ensembl"/>
        </authorList>
    </citation>
    <scope>IDENTIFICATION</scope>
</reference>
<accession>A0A3Q1E9A1</accession>
<dbReference type="PANTHER" id="PTHR18929">
    <property type="entry name" value="PROTEIN DISULFIDE ISOMERASE"/>
    <property type="match status" value="1"/>
</dbReference>
<dbReference type="Proteomes" id="UP000257200">
    <property type="component" value="Unplaced"/>
</dbReference>
<dbReference type="SUPFAM" id="SSF52833">
    <property type="entry name" value="Thioredoxin-like"/>
    <property type="match status" value="4"/>
</dbReference>
<dbReference type="Pfam" id="PF13848">
    <property type="entry name" value="Thioredoxin_6"/>
    <property type="match status" value="1"/>
</dbReference>
<sequence>MKRSVLLLGVTAFCLCVFATANASQQDESFPEKNGVLQLEKGNFNRALRKYDQLLVHFYAPLTVQGYRVTAAFEGAAAELQGSEVKLATVDVTKEKELAKDLSATDQHTIRLYLSGDKHNPVTCPDPQNSASILAWLKRRVGSAADLITDFSQSEASEELTVVGFFEELDHEYVQMFYAAAIDLPDINFAVTQNDDVITKYGLTHDVVLLLRKSKLIQAYKMTPQTSKEELIIFITVFQMDPVTEYNGQTVTQILSSPVLNHALLFVNKSSEDFEEIFSAFNSAAETFRLKILFVYVNVDEPRNGRMMEYFRVRDFEAPLIRLVNLTDHVTYHLPSDTLNVGIITEFCQSYLEGKAKPKMQSEPIPEGWDEKPVKELVGMNLEKVAFHPNKTVFVMFYLPYSRESRALFPLWEELAESFKQQQEVVIARIDASANDINLSTQGAYPSLCLFPALYAERVVVYTGKRKVDDLVKFVEKEMEKAKNYRVKEDEDRRKYTEAFEAEEAKRSNKTKDEL</sequence>
<name>A0A3Q1E9A1_9TELE</name>
<dbReference type="PROSITE" id="PS51352">
    <property type="entry name" value="THIOREDOXIN_2"/>
    <property type="match status" value="1"/>
</dbReference>
<comment type="similarity">
    <text evidence="1">Belongs to the protein disulfide isomerase family.</text>
</comment>
<organism evidence="4 5">
    <name type="scientific">Acanthochromis polyacanthus</name>
    <name type="common">spiny chromis</name>
    <dbReference type="NCBI Taxonomy" id="80966"/>
    <lineage>
        <taxon>Eukaryota</taxon>
        <taxon>Metazoa</taxon>
        <taxon>Chordata</taxon>
        <taxon>Craniata</taxon>
        <taxon>Vertebrata</taxon>
        <taxon>Euteleostomi</taxon>
        <taxon>Actinopterygii</taxon>
        <taxon>Neopterygii</taxon>
        <taxon>Teleostei</taxon>
        <taxon>Neoteleostei</taxon>
        <taxon>Acanthomorphata</taxon>
        <taxon>Ovalentaria</taxon>
        <taxon>Pomacentridae</taxon>
        <taxon>Acanthochromis</taxon>
    </lineage>
</organism>
<dbReference type="Gene3D" id="3.40.30.10">
    <property type="entry name" value="Glutaredoxin"/>
    <property type="match status" value="4"/>
</dbReference>
<evidence type="ECO:0000313" key="5">
    <source>
        <dbReference type="Proteomes" id="UP000257200"/>
    </source>
</evidence>
<dbReference type="FunFam" id="3.40.30.10:FF:000167">
    <property type="entry name" value="Protein disulfide isomerase like, testis expressed"/>
    <property type="match status" value="1"/>
</dbReference>
<dbReference type="Pfam" id="PF00085">
    <property type="entry name" value="Thioredoxin"/>
    <property type="match status" value="2"/>
</dbReference>
<dbReference type="GeneTree" id="ENSGT00940000166046"/>
<feature type="chain" id="PRO_5018711745" evidence="2">
    <location>
        <begin position="24"/>
        <end position="515"/>
    </location>
</feature>
<keyword evidence="2" id="KW-0732">Signal</keyword>
<reference evidence="4" key="1">
    <citation type="submission" date="2025-08" db="UniProtKB">
        <authorList>
            <consortium name="Ensembl"/>
        </authorList>
    </citation>
    <scope>IDENTIFICATION</scope>
</reference>
<dbReference type="GO" id="GO:0005783">
    <property type="term" value="C:endoplasmic reticulum"/>
    <property type="evidence" value="ECO:0007669"/>
    <property type="project" value="TreeGrafter"/>
</dbReference>
<dbReference type="CDD" id="cd02995">
    <property type="entry name" value="PDI_a_PDI_a'_C"/>
    <property type="match status" value="1"/>
</dbReference>
<proteinExistence type="inferred from homology"/>